<dbReference type="InterPro" id="IPR036812">
    <property type="entry name" value="NAD(P)_OxRdtase_dom_sf"/>
</dbReference>
<comment type="catalytic activity">
    <reaction evidence="7">
        <text>S-nitrosoglutathione + NADPH + H(+) = S-(hydroxysulfenamide)glutathione + NADP(+)</text>
        <dbReference type="Rhea" id="RHEA:63500"/>
        <dbReference type="ChEBI" id="CHEBI:15378"/>
        <dbReference type="ChEBI" id="CHEBI:57783"/>
        <dbReference type="ChEBI" id="CHEBI:58349"/>
        <dbReference type="ChEBI" id="CHEBI:145544"/>
        <dbReference type="ChEBI" id="CHEBI:229723"/>
    </reaction>
</comment>
<dbReference type="Gene3D" id="3.20.20.100">
    <property type="entry name" value="NADP-dependent oxidoreductase domain"/>
    <property type="match status" value="1"/>
</dbReference>
<evidence type="ECO:0000256" key="8">
    <source>
        <dbReference type="ARBA" id="ARBA00048262"/>
    </source>
</evidence>
<evidence type="ECO:0000256" key="10">
    <source>
        <dbReference type="PIRSR" id="PIRSR000097-2"/>
    </source>
</evidence>
<dbReference type="PANTHER" id="PTHR11732">
    <property type="entry name" value="ALDO/KETO REDUCTASE"/>
    <property type="match status" value="1"/>
</dbReference>
<keyword evidence="3" id="KW-0560">Oxidoreductase</keyword>
<feature type="site" description="Lowers pKa of active site Tyr" evidence="11">
    <location>
        <position position="80"/>
    </location>
</feature>
<organism evidence="13 14">
    <name type="scientific">Podarcis lilfordi</name>
    <name type="common">Lilford's wall lizard</name>
    <dbReference type="NCBI Taxonomy" id="74358"/>
    <lineage>
        <taxon>Eukaryota</taxon>
        <taxon>Metazoa</taxon>
        <taxon>Chordata</taxon>
        <taxon>Craniata</taxon>
        <taxon>Vertebrata</taxon>
        <taxon>Euteleostomi</taxon>
        <taxon>Lepidosauria</taxon>
        <taxon>Squamata</taxon>
        <taxon>Bifurcata</taxon>
        <taxon>Unidentata</taxon>
        <taxon>Episquamata</taxon>
        <taxon>Laterata</taxon>
        <taxon>Lacertibaenia</taxon>
        <taxon>Lacertidae</taxon>
        <taxon>Podarcis</taxon>
    </lineage>
</organism>
<evidence type="ECO:0000256" key="7">
    <source>
        <dbReference type="ARBA" id="ARBA00048207"/>
    </source>
</evidence>
<proteinExistence type="inferred from homology"/>
<feature type="active site" description="Proton donor" evidence="9">
    <location>
        <position position="51"/>
    </location>
</feature>
<dbReference type="PIRSF" id="PIRSF000097">
    <property type="entry name" value="AKR"/>
    <property type="match status" value="1"/>
</dbReference>
<dbReference type="FunFam" id="3.20.20.100:FF:000006">
    <property type="entry name" value="Aldo-keto reductase family 1 member A1"/>
    <property type="match status" value="1"/>
</dbReference>
<evidence type="ECO:0000313" key="13">
    <source>
        <dbReference type="EMBL" id="CAI5783408.1"/>
    </source>
</evidence>
<feature type="binding site" evidence="10">
    <location>
        <position position="113"/>
    </location>
    <ligand>
        <name>substrate</name>
    </ligand>
</feature>
<name>A0AA35KUC5_9SAUR</name>
<dbReference type="Pfam" id="PF00248">
    <property type="entry name" value="Aldo_ket_red"/>
    <property type="match status" value="1"/>
</dbReference>
<evidence type="ECO:0000256" key="4">
    <source>
        <dbReference type="ARBA" id="ARBA00024074"/>
    </source>
</evidence>
<evidence type="ECO:0000256" key="2">
    <source>
        <dbReference type="ARBA" id="ARBA00022857"/>
    </source>
</evidence>
<reference evidence="13" key="1">
    <citation type="submission" date="2022-12" db="EMBL/GenBank/DDBJ databases">
        <authorList>
            <person name="Alioto T."/>
            <person name="Alioto T."/>
            <person name="Gomez Garrido J."/>
        </authorList>
    </citation>
    <scope>NUCLEOTIDE SEQUENCE</scope>
</reference>
<evidence type="ECO:0000256" key="9">
    <source>
        <dbReference type="PIRSR" id="PIRSR000097-1"/>
    </source>
</evidence>
<feature type="domain" description="NADP-dependent oxidoreductase" evidence="12">
    <location>
        <begin position="18"/>
        <end position="294"/>
    </location>
</feature>
<evidence type="ECO:0000259" key="12">
    <source>
        <dbReference type="Pfam" id="PF00248"/>
    </source>
</evidence>
<dbReference type="InterPro" id="IPR018170">
    <property type="entry name" value="Aldo/ket_reductase_CS"/>
</dbReference>
<dbReference type="EC" id="1.1.1.2" evidence="4"/>
<evidence type="ECO:0000256" key="3">
    <source>
        <dbReference type="ARBA" id="ARBA00023002"/>
    </source>
</evidence>
<gene>
    <name evidence="13" type="ORF">PODLI_1B017967</name>
</gene>
<dbReference type="PRINTS" id="PR00069">
    <property type="entry name" value="ALDKETRDTASE"/>
</dbReference>
<evidence type="ECO:0000256" key="6">
    <source>
        <dbReference type="ARBA" id="ARBA00047706"/>
    </source>
</evidence>
<dbReference type="SUPFAM" id="SSF51430">
    <property type="entry name" value="NAD(P)-linked oxidoreductase"/>
    <property type="match status" value="1"/>
</dbReference>
<protein>
    <recommendedName>
        <fullName evidence="4">alcohol dehydrogenase (NADP(+))</fullName>
        <ecNumber evidence="4">1.1.1.2</ecNumber>
    </recommendedName>
    <alternativeName>
        <fullName evidence="5">S-nitroso-CoA reductase</fullName>
    </alternativeName>
</protein>
<dbReference type="InterPro" id="IPR020471">
    <property type="entry name" value="AKR"/>
</dbReference>
<evidence type="ECO:0000256" key="5">
    <source>
        <dbReference type="ARBA" id="ARBA00044808"/>
    </source>
</evidence>
<evidence type="ECO:0000256" key="11">
    <source>
        <dbReference type="PIRSR" id="PIRSR000097-3"/>
    </source>
</evidence>
<dbReference type="GO" id="GO:0008106">
    <property type="term" value="F:alcohol dehydrogenase (NADP+) activity"/>
    <property type="evidence" value="ECO:0007669"/>
    <property type="project" value="UniProtKB-EC"/>
</dbReference>
<comment type="catalytic activity">
    <reaction evidence="6">
        <text>S-nitroso-CoA + NADPH + H(+) = sulfinamide-CoA + NADP(+)</text>
        <dbReference type="Rhea" id="RHEA:78375"/>
        <dbReference type="ChEBI" id="CHEBI:15378"/>
        <dbReference type="ChEBI" id="CHEBI:57783"/>
        <dbReference type="ChEBI" id="CHEBI:58349"/>
        <dbReference type="ChEBI" id="CHEBI:145546"/>
        <dbReference type="ChEBI" id="CHEBI:145548"/>
    </reaction>
    <physiologicalReaction direction="left-to-right" evidence="6">
        <dbReference type="Rhea" id="RHEA:78376"/>
    </physiologicalReaction>
</comment>
<evidence type="ECO:0000313" key="14">
    <source>
        <dbReference type="Proteomes" id="UP001178461"/>
    </source>
</evidence>
<keyword evidence="14" id="KW-1185">Reference proteome</keyword>
<evidence type="ECO:0000256" key="1">
    <source>
        <dbReference type="ARBA" id="ARBA00007905"/>
    </source>
</evidence>
<comment type="similarity">
    <text evidence="1">Belongs to the aldo/keto reductase family.</text>
</comment>
<dbReference type="InterPro" id="IPR023210">
    <property type="entry name" value="NADP_OxRdtase_dom"/>
</dbReference>
<sequence>MASTTFLTLPSGKKMPQLGLGTWLSPPGIVQGAVEVAIKNGYRHIDCAYFYDNEGAIGEAFEKVLKEGPVKREDLFVVSKLWNSYHAPEDVKPACLETLKLLRLDYLDLYLMHSPMGIKNVKGDTLPQKDGKVLQTDVDYVDTWKAMEKLVDEGLVKSIGVANFNQCQLERLLSIARIKPDVLQVERHVYQIQRALIAFTKAKKMALTGYSPLTSPKRPFPPGPLDPKNGMEDPVVKEIAKKHGKSPAQILIRFNIQSGIATIPKSQTPAHIIENSKVFDFRLTDEEMKKLESLHCGARAVAWDILGMGTHKHYPFTKDE</sequence>
<dbReference type="Proteomes" id="UP001178461">
    <property type="component" value="Chromosome 8"/>
</dbReference>
<accession>A0AA35KUC5</accession>
<dbReference type="PROSITE" id="PS00798">
    <property type="entry name" value="ALDOKETO_REDUCTASE_1"/>
    <property type="match status" value="1"/>
</dbReference>
<comment type="catalytic activity">
    <reaction evidence="8">
        <text>a primary alcohol + NADP(+) = an aldehyde + NADPH + H(+)</text>
        <dbReference type="Rhea" id="RHEA:15937"/>
        <dbReference type="ChEBI" id="CHEBI:15378"/>
        <dbReference type="ChEBI" id="CHEBI:15734"/>
        <dbReference type="ChEBI" id="CHEBI:17478"/>
        <dbReference type="ChEBI" id="CHEBI:57783"/>
        <dbReference type="ChEBI" id="CHEBI:58349"/>
        <dbReference type="EC" id="1.1.1.2"/>
    </reaction>
</comment>
<keyword evidence="2" id="KW-0521">NADP</keyword>
<dbReference type="AlphaFoldDB" id="A0AA35KUC5"/>
<dbReference type="EMBL" id="OX395133">
    <property type="protein sequence ID" value="CAI5783408.1"/>
    <property type="molecule type" value="Genomic_DNA"/>
</dbReference>